<dbReference type="PANTHER" id="PTHR12526">
    <property type="entry name" value="GLYCOSYLTRANSFERASE"/>
    <property type="match status" value="1"/>
</dbReference>
<evidence type="ECO:0000313" key="3">
    <source>
        <dbReference type="EMBL" id="OGY52931.1"/>
    </source>
</evidence>
<reference evidence="3 4" key="1">
    <citation type="journal article" date="2016" name="Nat. Commun.">
        <title>Thousands of microbial genomes shed light on interconnected biogeochemical processes in an aquifer system.</title>
        <authorList>
            <person name="Anantharaman K."/>
            <person name="Brown C.T."/>
            <person name="Hug L.A."/>
            <person name="Sharon I."/>
            <person name="Castelle C.J."/>
            <person name="Probst A.J."/>
            <person name="Thomas B.C."/>
            <person name="Singh A."/>
            <person name="Wilkins M.J."/>
            <person name="Karaoz U."/>
            <person name="Brodie E.L."/>
            <person name="Williams K.H."/>
            <person name="Hubbard S.S."/>
            <person name="Banfield J.F."/>
        </authorList>
    </citation>
    <scope>NUCLEOTIDE SEQUENCE [LARGE SCALE GENOMIC DNA]</scope>
</reference>
<dbReference type="AlphaFoldDB" id="A0A1G1YKY0"/>
<dbReference type="SUPFAM" id="SSF53756">
    <property type="entry name" value="UDP-Glycosyltransferase/glycogen phosphorylase"/>
    <property type="match status" value="1"/>
</dbReference>
<dbReference type="Gene3D" id="3.40.50.2000">
    <property type="entry name" value="Glycogen Phosphorylase B"/>
    <property type="match status" value="2"/>
</dbReference>
<evidence type="ECO:0000259" key="1">
    <source>
        <dbReference type="Pfam" id="PF00534"/>
    </source>
</evidence>
<organism evidence="3 4">
    <name type="scientific">Candidatus Buchananbacteria bacterium RIFCSPLOWO2_01_FULL_39_33</name>
    <dbReference type="NCBI Taxonomy" id="1797543"/>
    <lineage>
        <taxon>Bacteria</taxon>
        <taxon>Candidatus Buchananiibacteriota</taxon>
    </lineage>
</organism>
<comment type="caution">
    <text evidence="3">The sequence shown here is derived from an EMBL/GenBank/DDBJ whole genome shotgun (WGS) entry which is preliminary data.</text>
</comment>
<gene>
    <name evidence="3" type="ORF">A3A02_04285</name>
</gene>
<dbReference type="Proteomes" id="UP000177376">
    <property type="component" value="Unassembled WGS sequence"/>
</dbReference>
<dbReference type="GO" id="GO:0016757">
    <property type="term" value="F:glycosyltransferase activity"/>
    <property type="evidence" value="ECO:0007669"/>
    <property type="project" value="InterPro"/>
</dbReference>
<dbReference type="InterPro" id="IPR001296">
    <property type="entry name" value="Glyco_trans_1"/>
</dbReference>
<dbReference type="PANTHER" id="PTHR12526:SF595">
    <property type="entry name" value="BLL5217 PROTEIN"/>
    <property type="match status" value="1"/>
</dbReference>
<evidence type="ECO:0000259" key="2">
    <source>
        <dbReference type="Pfam" id="PF13439"/>
    </source>
</evidence>
<protein>
    <recommendedName>
        <fullName evidence="5">Glycosyl transferase family 1 domain-containing protein</fullName>
    </recommendedName>
</protein>
<evidence type="ECO:0000313" key="4">
    <source>
        <dbReference type="Proteomes" id="UP000177376"/>
    </source>
</evidence>
<dbReference type="CDD" id="cd03802">
    <property type="entry name" value="GT4_AviGT4-like"/>
    <property type="match status" value="1"/>
</dbReference>
<name>A0A1G1YKY0_9BACT</name>
<dbReference type="EMBL" id="MHIM01000009">
    <property type="protein sequence ID" value="OGY52931.1"/>
    <property type="molecule type" value="Genomic_DNA"/>
</dbReference>
<dbReference type="Pfam" id="PF13439">
    <property type="entry name" value="Glyco_transf_4"/>
    <property type="match status" value="1"/>
</dbReference>
<dbReference type="InterPro" id="IPR028098">
    <property type="entry name" value="Glyco_trans_4-like_N"/>
</dbReference>
<dbReference type="Pfam" id="PF00534">
    <property type="entry name" value="Glycos_transf_1"/>
    <property type="match status" value="1"/>
</dbReference>
<feature type="domain" description="Glycosyltransferase subfamily 4-like N-terminal" evidence="2">
    <location>
        <begin position="48"/>
        <end position="201"/>
    </location>
</feature>
<proteinExistence type="predicted"/>
<feature type="domain" description="Glycosyl transferase family 1" evidence="1">
    <location>
        <begin position="211"/>
        <end position="345"/>
    </location>
</feature>
<accession>A0A1G1YKY0</accession>
<sequence length="379" mass="42256">MSILKSTSNNVNQTSNRVKKLRIATMVTGHFTTSPPPGVIYAPMDIAVAISEGLTRRGHEVTFFAPEGSKIKVFEVKTCGLNALRQNGELSILAGPNVSGAEGAKIYNLWDQFLLSSLYKEALEGKFDIIHIHPVDRALPLAYAIRNTPTVYTLHDPIHPWRAEIFRMFSSPNQHYVSISNAQRKPAPDLNYLATIYNGVAISKVPFIQKPKGNYLLFVGRLHPEKGVAEAVEVAFKTGEELLILGPPVTGEYWDKKVKPYLGDKIRHLGVISGRKLYEYYGNAKATLVPIQWEEPFGLVMIESMAAGTPVIAFQRGSVPEVVADGKTGFIVNTVEEMVEATKKIDHINRNICRQHIEKNFGLEKMIDEYEKSFFKIAT</sequence>
<evidence type="ECO:0008006" key="5">
    <source>
        <dbReference type="Google" id="ProtNLM"/>
    </source>
</evidence>